<evidence type="ECO:0000256" key="2">
    <source>
        <dbReference type="SAM" id="SignalP"/>
    </source>
</evidence>
<dbReference type="Pfam" id="PF13416">
    <property type="entry name" value="SBP_bac_8"/>
    <property type="match status" value="1"/>
</dbReference>
<reference evidence="3 4" key="1">
    <citation type="submission" date="2018-04" db="EMBL/GenBank/DDBJ databases">
        <title>Complete genome sequence of the nitrogen-fixing bacterium Azospirillum humicireducens type strain SgZ-5.</title>
        <authorList>
            <person name="Yu Z."/>
        </authorList>
    </citation>
    <scope>NUCLEOTIDE SEQUENCE [LARGE SCALE GENOMIC DNA]</scope>
    <source>
        <strain evidence="3 4">SgZ-5</strain>
        <plasmid evidence="3 4">pYZ6</plasmid>
    </source>
</reference>
<keyword evidence="3" id="KW-0614">Plasmid</keyword>
<geneLocation type="plasmid" evidence="3 4">
    <name>pYZ6</name>
</geneLocation>
<protein>
    <submittedName>
        <fullName evidence="3">Spermidine/putrescine ABC transporter substrate-binding protein</fullName>
    </submittedName>
</protein>
<dbReference type="Gene3D" id="3.40.190.10">
    <property type="entry name" value="Periplasmic binding protein-like II"/>
    <property type="match status" value="2"/>
</dbReference>
<evidence type="ECO:0000256" key="1">
    <source>
        <dbReference type="ARBA" id="ARBA00022729"/>
    </source>
</evidence>
<dbReference type="EMBL" id="CP028907">
    <property type="protein sequence ID" value="AWB08822.1"/>
    <property type="molecule type" value="Genomic_DNA"/>
</dbReference>
<dbReference type="PANTHER" id="PTHR30222:SF2">
    <property type="entry name" value="ABC TRANSPORTER SUBSTRATE-BINDING PROTEIN"/>
    <property type="match status" value="1"/>
</dbReference>
<organism evidence="3 4">
    <name type="scientific">Azospirillum humicireducens</name>
    <dbReference type="NCBI Taxonomy" id="1226968"/>
    <lineage>
        <taxon>Bacteria</taxon>
        <taxon>Pseudomonadati</taxon>
        <taxon>Pseudomonadota</taxon>
        <taxon>Alphaproteobacteria</taxon>
        <taxon>Rhodospirillales</taxon>
        <taxon>Azospirillaceae</taxon>
        <taxon>Azospirillum</taxon>
    </lineage>
</organism>
<name>A0A2R4VWL9_9PROT</name>
<accession>A0A2R4VWL9</accession>
<sequence>MSKIKVALGFAATFTALTALSSAASARDLTVVSWGGAYQDVQKKVYFEPFKATGTPMNDESWDGGVGVLRAKVQGGASTWDVVQVESEELALGCDEGLYEKLNYSKIGGEDAYLPATVNACGVGAIVYDFVLGYDKDKLKDAPKSWADFFDTKKFPGKRGLRQGAKTTLEIALMADGVAPADVYKVLGTEAGVERAFKKLDTIKNDIVWWKAGAQPPQLLASGEVAMTSVYNGRIDAANKKENKNFGMVWNGALYTIDSWVILKGSPNQEAAYKFLNFVGKAENQAKLSEGIAYGTSNKKAPSLLSKAVLTDLPTSPDNMKNAVEINTDFWLENIDRLTERFNKWAAK</sequence>
<dbReference type="CDD" id="cd13589">
    <property type="entry name" value="PBP2_polyamine_RpCGA009"/>
    <property type="match status" value="1"/>
</dbReference>
<feature type="signal peptide" evidence="2">
    <location>
        <begin position="1"/>
        <end position="26"/>
    </location>
</feature>
<evidence type="ECO:0000313" key="4">
    <source>
        <dbReference type="Proteomes" id="UP000077405"/>
    </source>
</evidence>
<dbReference type="SUPFAM" id="SSF53850">
    <property type="entry name" value="Periplasmic binding protein-like II"/>
    <property type="match status" value="1"/>
</dbReference>
<dbReference type="Proteomes" id="UP000077405">
    <property type="component" value="Plasmid pYZ6"/>
</dbReference>
<keyword evidence="1 2" id="KW-0732">Signal</keyword>
<dbReference type="InterPro" id="IPR006059">
    <property type="entry name" value="SBP"/>
</dbReference>
<gene>
    <name evidence="3" type="ORF">A6A40_27825</name>
</gene>
<evidence type="ECO:0000313" key="3">
    <source>
        <dbReference type="EMBL" id="AWB08822.1"/>
    </source>
</evidence>
<dbReference type="OrthoDB" id="9815444at2"/>
<feature type="chain" id="PRO_5015347437" evidence="2">
    <location>
        <begin position="27"/>
        <end position="348"/>
    </location>
</feature>
<dbReference type="KEGG" id="ahu:A6A40_27825"/>
<proteinExistence type="predicted"/>
<dbReference type="PANTHER" id="PTHR30222">
    <property type="entry name" value="SPERMIDINE/PUTRESCINE-BINDING PERIPLASMIC PROTEIN"/>
    <property type="match status" value="1"/>
</dbReference>
<dbReference type="RefSeq" id="WP_108549070.1">
    <property type="nucleotide sequence ID" value="NZ_CP028907.1"/>
</dbReference>
<dbReference type="AlphaFoldDB" id="A0A2R4VWL9"/>
<keyword evidence="4" id="KW-1185">Reference proteome</keyword>